<sequence>MDFHQQYTILSKKRVRYYLCRRQPRTSEPPLTIVQRGHQLSLSACEVFQVKEKMEWNSILSRAANTHTASSCTR</sequence>
<protein>
    <submittedName>
        <fullName evidence="1">Uncharacterized protein</fullName>
    </submittedName>
</protein>
<evidence type="ECO:0000313" key="1">
    <source>
        <dbReference type="EMBL" id="KAK4660280.1"/>
    </source>
</evidence>
<keyword evidence="2" id="KW-1185">Reference proteome</keyword>
<organism evidence="1 2">
    <name type="scientific">Podospora pseudocomata</name>
    <dbReference type="NCBI Taxonomy" id="2093779"/>
    <lineage>
        <taxon>Eukaryota</taxon>
        <taxon>Fungi</taxon>
        <taxon>Dikarya</taxon>
        <taxon>Ascomycota</taxon>
        <taxon>Pezizomycotina</taxon>
        <taxon>Sordariomycetes</taxon>
        <taxon>Sordariomycetidae</taxon>
        <taxon>Sordariales</taxon>
        <taxon>Podosporaceae</taxon>
        <taxon>Podospora</taxon>
    </lineage>
</organism>
<dbReference type="GeneID" id="87906100"/>
<reference evidence="1 2" key="1">
    <citation type="journal article" date="2023" name="bioRxiv">
        <title>High-quality genome assemblies of four members of thePodospora anserinaspecies complex.</title>
        <authorList>
            <person name="Ament-Velasquez S.L."/>
            <person name="Vogan A.A."/>
            <person name="Wallerman O."/>
            <person name="Hartmann F."/>
            <person name="Gautier V."/>
            <person name="Silar P."/>
            <person name="Giraud T."/>
            <person name="Johannesson H."/>
        </authorList>
    </citation>
    <scope>NUCLEOTIDE SEQUENCE [LARGE SCALE GENOMIC DNA]</scope>
    <source>
        <strain evidence="1 2">CBS 415.72m</strain>
    </source>
</reference>
<gene>
    <name evidence="1" type="ORF">QC762_117618</name>
</gene>
<proteinExistence type="predicted"/>
<dbReference type="RefSeq" id="XP_062749250.1">
    <property type="nucleotide sequence ID" value="XM_062886193.1"/>
</dbReference>
<comment type="caution">
    <text evidence="1">The sequence shown here is derived from an EMBL/GenBank/DDBJ whole genome shotgun (WGS) entry which is preliminary data.</text>
</comment>
<name>A0ABR0GWX1_9PEZI</name>
<evidence type="ECO:0000313" key="2">
    <source>
        <dbReference type="Proteomes" id="UP001323405"/>
    </source>
</evidence>
<dbReference type="Proteomes" id="UP001323405">
    <property type="component" value="Unassembled WGS sequence"/>
</dbReference>
<accession>A0ABR0GWX1</accession>
<dbReference type="EMBL" id="JAFFHA010000001">
    <property type="protein sequence ID" value="KAK4660280.1"/>
    <property type="molecule type" value="Genomic_DNA"/>
</dbReference>